<feature type="binding site" evidence="7">
    <location>
        <position position="340"/>
    </location>
    <ligand>
        <name>4-imidazolone-5-propanoate</name>
        <dbReference type="ChEBI" id="CHEBI:77893"/>
    </ligand>
</feature>
<evidence type="ECO:0000256" key="2">
    <source>
        <dbReference type="ARBA" id="ARBA00022723"/>
    </source>
</evidence>
<feature type="binding site" evidence="7">
    <location>
        <position position="83"/>
    </location>
    <ligand>
        <name>Zn(2+)</name>
        <dbReference type="ChEBI" id="CHEBI:29105"/>
    </ligand>
</feature>
<evidence type="ECO:0000256" key="4">
    <source>
        <dbReference type="ARBA" id="ARBA00022808"/>
    </source>
</evidence>
<feature type="binding site" evidence="7">
    <location>
        <position position="263"/>
    </location>
    <ligand>
        <name>4-imidazolone-5-propanoate</name>
        <dbReference type="ChEBI" id="CHEBI:77893"/>
    </ligand>
</feature>
<comment type="cofactor">
    <cofactor evidence="7">
        <name>Zn(2+)</name>
        <dbReference type="ChEBI" id="CHEBI:29105"/>
    </cofactor>
    <cofactor evidence="7">
        <name>Fe(3+)</name>
        <dbReference type="ChEBI" id="CHEBI:29034"/>
    </cofactor>
    <text evidence="7">Binds 1 zinc or iron ion per subunit.</text>
</comment>
<dbReference type="InterPro" id="IPR054418">
    <property type="entry name" value="MQNX/HUTI_composite_N"/>
</dbReference>
<dbReference type="NCBIfam" id="TIGR01224">
    <property type="entry name" value="hutI"/>
    <property type="match status" value="1"/>
</dbReference>
<keyword evidence="11" id="KW-1185">Reference proteome</keyword>
<feature type="binding site" evidence="7">
    <location>
        <position position="335"/>
    </location>
    <ligand>
        <name>Fe(3+)</name>
        <dbReference type="ChEBI" id="CHEBI:29034"/>
    </ligand>
</feature>
<feature type="binding site" evidence="7">
    <location>
        <position position="186"/>
    </location>
    <ligand>
        <name>4-imidazolone-5-propanoate</name>
        <dbReference type="ChEBI" id="CHEBI:77893"/>
    </ligand>
</feature>
<feature type="binding site" evidence="7">
    <location>
        <position position="339"/>
    </location>
    <ligand>
        <name>N-formimidoyl-L-glutamate</name>
        <dbReference type="ChEBI" id="CHEBI:58928"/>
    </ligand>
</feature>
<keyword evidence="5 7" id="KW-0862">Zinc</keyword>
<comment type="similarity">
    <text evidence="7">Belongs to the metallo-dependent hydrolases superfamily. HutI family.</text>
</comment>
<feature type="binding site" evidence="7">
    <location>
        <position position="81"/>
    </location>
    <ligand>
        <name>Zn(2+)</name>
        <dbReference type="ChEBI" id="CHEBI:29105"/>
    </ligand>
</feature>
<dbReference type="EC" id="3.5.2.7" evidence="1 7"/>
<keyword evidence="7" id="KW-0963">Cytoplasm</keyword>
<dbReference type="PANTHER" id="PTHR42752:SF1">
    <property type="entry name" value="IMIDAZOLONEPROPIONASE-RELATED"/>
    <property type="match status" value="1"/>
</dbReference>
<name>A0ABS4DGD2_9CHLR</name>
<evidence type="ECO:0000256" key="3">
    <source>
        <dbReference type="ARBA" id="ARBA00022801"/>
    </source>
</evidence>
<evidence type="ECO:0000259" key="9">
    <source>
        <dbReference type="Pfam" id="PF22039"/>
    </source>
</evidence>
<feature type="domain" description="Aminodeoxyfutalosine deaminase/Imidazolonepropionase-like composite" evidence="9">
    <location>
        <begin position="38"/>
        <end position="60"/>
    </location>
</feature>
<organism evidence="10 11">
    <name type="scientific">Candidatus Chloroploca mongolica</name>
    <dbReference type="NCBI Taxonomy" id="2528176"/>
    <lineage>
        <taxon>Bacteria</taxon>
        <taxon>Bacillati</taxon>
        <taxon>Chloroflexota</taxon>
        <taxon>Chloroflexia</taxon>
        <taxon>Chloroflexales</taxon>
        <taxon>Chloroflexineae</taxon>
        <taxon>Oscillochloridaceae</taxon>
        <taxon>Candidatus Chloroploca</taxon>
    </lineage>
</organism>
<feature type="binding site" evidence="7">
    <location>
        <position position="153"/>
    </location>
    <ligand>
        <name>N-formimidoyl-L-glutamate</name>
        <dbReference type="ChEBI" id="CHEBI:58928"/>
    </ligand>
</feature>
<dbReference type="Gene3D" id="3.20.20.140">
    <property type="entry name" value="Metal-dependent hydrolases"/>
    <property type="match status" value="1"/>
</dbReference>
<dbReference type="InterPro" id="IPR006680">
    <property type="entry name" value="Amidohydro-rel"/>
</dbReference>
<dbReference type="InterPro" id="IPR032466">
    <property type="entry name" value="Metal_Hydrolase"/>
</dbReference>
<dbReference type="RefSeq" id="WP_135481325.1">
    <property type="nucleotide sequence ID" value="NZ_SIJK02000072.1"/>
</dbReference>
<evidence type="ECO:0000256" key="5">
    <source>
        <dbReference type="ARBA" id="ARBA00022833"/>
    </source>
</evidence>
<protein>
    <recommendedName>
        <fullName evidence="1 7">Imidazolonepropionase</fullName>
        <ecNumber evidence="1 7">3.5.2.7</ecNumber>
    </recommendedName>
    <alternativeName>
        <fullName evidence="7">Imidazolone-5-propionate hydrolase</fullName>
    </alternativeName>
</protein>
<dbReference type="PANTHER" id="PTHR42752">
    <property type="entry name" value="IMIDAZOLONEPROPIONASE"/>
    <property type="match status" value="1"/>
</dbReference>
<dbReference type="EMBL" id="SIJK02000072">
    <property type="protein sequence ID" value="MBP1468501.1"/>
    <property type="molecule type" value="Genomic_DNA"/>
</dbReference>
<feature type="binding site" evidence="7">
    <location>
        <position position="81"/>
    </location>
    <ligand>
        <name>Fe(3+)</name>
        <dbReference type="ChEBI" id="CHEBI:29034"/>
    </ligand>
</feature>
<evidence type="ECO:0000259" key="8">
    <source>
        <dbReference type="Pfam" id="PF01979"/>
    </source>
</evidence>
<evidence type="ECO:0000256" key="1">
    <source>
        <dbReference type="ARBA" id="ARBA00012864"/>
    </source>
</evidence>
<dbReference type="InterPro" id="IPR005920">
    <property type="entry name" value="HutI"/>
</dbReference>
<feature type="binding site" evidence="7">
    <location>
        <position position="153"/>
    </location>
    <ligand>
        <name>4-imidazolone-5-propanoate</name>
        <dbReference type="ChEBI" id="CHEBI:77893"/>
    </ligand>
</feature>
<reference evidence="10 11" key="1">
    <citation type="submission" date="2021-03" db="EMBL/GenBank/DDBJ databases">
        <authorList>
            <person name="Grouzdev D.S."/>
        </authorList>
    </citation>
    <scope>NUCLEOTIDE SEQUENCE [LARGE SCALE GENOMIC DNA]</scope>
    <source>
        <strain evidence="10 11">M50-1</strain>
    </source>
</reference>
<dbReference type="GO" id="GO:0050480">
    <property type="term" value="F:imidazolonepropionase activity"/>
    <property type="evidence" value="ECO:0007669"/>
    <property type="project" value="UniProtKB-EC"/>
</dbReference>
<sequence length="428" mass="44432">MQAIDLLIHRAAQVITCASPAGPKRGAALRELGLLADGAVAVQGSTIVAVGPSEDLRRAYAAVTEIDAHGKVVCPGFVDPHTHVVYAGHRLDEFELRIGGATYQEIMAAGGGIASTARATAAASVDQLVAATRPRLDQMLRLGTTTAEAKTGYGLTTAAELRQLEATALLDQTHPLDLVPTFLGAHAVPADYAGRTEAYLDLVINDMLPAAVAWYRQSHFAAAEVPLFVDVFCEQGAFDVDQSRRMLAAAAALGLPLKAHVDEFNELGGLAMALAMGCVSVDHLDVTGAAGIAQLAASPAIGVLIPAVTLNLGGTHYAAARAMIDAGAAIALTTDINPGSAPCPSLPLVMALACRYQRLLPGEALNACTINAAHALGLGARIGSIEVGKQADLLLLDIDDYRYLAYEFGGNPVAQVIKKGKLCATLHR</sequence>
<gene>
    <name evidence="7" type="primary">hutI</name>
    <name evidence="10" type="ORF">EYB53_022505</name>
</gene>
<keyword evidence="3 7" id="KW-0378">Hydrolase</keyword>
<evidence type="ECO:0000313" key="11">
    <source>
        <dbReference type="Proteomes" id="UP001193081"/>
    </source>
</evidence>
<dbReference type="InterPro" id="IPR011059">
    <property type="entry name" value="Metal-dep_hydrolase_composite"/>
</dbReference>
<evidence type="ECO:0000256" key="6">
    <source>
        <dbReference type="ARBA" id="ARBA00023004"/>
    </source>
</evidence>
<keyword evidence="6 7" id="KW-0408">Iron</keyword>
<comment type="function">
    <text evidence="7">Catalyzes the hydrolytic cleavage of the carbon-nitrogen bond in imidazolone-5-propanoate to yield N-formimidoyl-L-glutamate. It is the third step in the universal histidine degradation pathway.</text>
</comment>
<comment type="catalytic activity">
    <reaction evidence="7">
        <text>4-imidazolone-5-propanoate + H2O = N-formimidoyl-L-glutamate</text>
        <dbReference type="Rhea" id="RHEA:23660"/>
        <dbReference type="ChEBI" id="CHEBI:15377"/>
        <dbReference type="ChEBI" id="CHEBI:58928"/>
        <dbReference type="ChEBI" id="CHEBI:77893"/>
        <dbReference type="EC" id="3.5.2.7"/>
    </reaction>
</comment>
<evidence type="ECO:0000313" key="10">
    <source>
        <dbReference type="EMBL" id="MBP1468501.1"/>
    </source>
</evidence>
<keyword evidence="2 7" id="KW-0479">Metal-binding</keyword>
<dbReference type="Pfam" id="PF22039">
    <property type="entry name" value="HUTI_composite_bact"/>
    <property type="match status" value="1"/>
</dbReference>
<dbReference type="HAMAP" id="MF_00372">
    <property type="entry name" value="HutI"/>
    <property type="match status" value="1"/>
</dbReference>
<feature type="domain" description="Amidohydrolase-related" evidence="8">
    <location>
        <begin position="72"/>
        <end position="422"/>
    </location>
</feature>
<dbReference type="Proteomes" id="UP001193081">
    <property type="component" value="Unassembled WGS sequence"/>
</dbReference>
<dbReference type="Pfam" id="PF01979">
    <property type="entry name" value="Amidohydro_1"/>
    <property type="match status" value="1"/>
</dbReference>
<proteinExistence type="inferred from homology"/>
<dbReference type="SUPFAM" id="SSF51338">
    <property type="entry name" value="Composite domain of metallo-dependent hydrolases"/>
    <property type="match status" value="1"/>
</dbReference>
<comment type="subcellular location">
    <subcellularLocation>
        <location evidence="7">Cytoplasm</location>
    </subcellularLocation>
</comment>
<evidence type="ECO:0000256" key="7">
    <source>
        <dbReference type="HAMAP-Rule" id="MF_00372"/>
    </source>
</evidence>
<comment type="pathway">
    <text evidence="7">Amino-acid degradation; L-histidine degradation into L-glutamate; N-formimidoyl-L-glutamate from L-histidine: step 3/3.</text>
</comment>
<accession>A0ABS4DGD2</accession>
<keyword evidence="4 7" id="KW-0369">Histidine metabolism</keyword>
<feature type="binding site" evidence="7">
    <location>
        <position position="83"/>
    </location>
    <ligand>
        <name>Fe(3+)</name>
        <dbReference type="ChEBI" id="CHEBI:29034"/>
    </ligand>
</feature>
<feature type="binding site" evidence="7">
    <location>
        <position position="260"/>
    </location>
    <ligand>
        <name>Zn(2+)</name>
        <dbReference type="ChEBI" id="CHEBI:29105"/>
    </ligand>
</feature>
<dbReference type="SUPFAM" id="SSF51556">
    <property type="entry name" value="Metallo-dependent hydrolases"/>
    <property type="match status" value="1"/>
</dbReference>
<comment type="caution">
    <text evidence="10">The sequence shown here is derived from an EMBL/GenBank/DDBJ whole genome shotgun (WGS) entry which is preliminary data.</text>
</comment>
<feature type="binding site" evidence="7">
    <location>
        <position position="335"/>
    </location>
    <ligand>
        <name>Zn(2+)</name>
        <dbReference type="ChEBI" id="CHEBI:29105"/>
    </ligand>
</feature>
<feature type="binding site" evidence="7">
    <location>
        <position position="260"/>
    </location>
    <ligand>
        <name>Fe(3+)</name>
        <dbReference type="ChEBI" id="CHEBI:29034"/>
    </ligand>
</feature>
<feature type="binding site" evidence="7">
    <location>
        <position position="90"/>
    </location>
    <ligand>
        <name>4-imidazolone-5-propanoate</name>
        <dbReference type="ChEBI" id="CHEBI:77893"/>
    </ligand>
</feature>
<feature type="binding site" evidence="7">
    <location>
        <position position="337"/>
    </location>
    <ligand>
        <name>N-formimidoyl-L-glutamate</name>
        <dbReference type="ChEBI" id="CHEBI:58928"/>
    </ligand>
</feature>
<dbReference type="Gene3D" id="2.30.40.10">
    <property type="entry name" value="Urease, subunit C, domain 1"/>
    <property type="match status" value="1"/>
</dbReference>